<organism evidence="1 2">
    <name type="scientific">Bradyrhizobium elkanii</name>
    <dbReference type="NCBI Taxonomy" id="29448"/>
    <lineage>
        <taxon>Bacteria</taxon>
        <taxon>Pseudomonadati</taxon>
        <taxon>Pseudomonadota</taxon>
        <taxon>Alphaproteobacteria</taxon>
        <taxon>Hyphomicrobiales</taxon>
        <taxon>Nitrobacteraceae</taxon>
        <taxon>Bradyrhizobium</taxon>
    </lineage>
</organism>
<keyword evidence="2" id="KW-1185">Reference proteome</keyword>
<dbReference type="GO" id="GO:0004115">
    <property type="term" value="F:3',5'-cyclic-AMP phosphodiesterase activity"/>
    <property type="evidence" value="ECO:0007669"/>
    <property type="project" value="UniProtKB-EC"/>
</dbReference>
<dbReference type="EC" id="3.1.4.53" evidence="1"/>
<dbReference type="SUPFAM" id="SSF56300">
    <property type="entry name" value="Metallo-dependent phosphatases"/>
    <property type="match status" value="1"/>
</dbReference>
<protein>
    <submittedName>
        <fullName evidence="1">Icc protein</fullName>
        <ecNumber evidence="1">3.1.4.53</ecNumber>
    </submittedName>
</protein>
<keyword evidence="1" id="KW-0378">Hydrolase</keyword>
<name>A0ABV4F6K0_BRAEL</name>
<reference evidence="1 2" key="1">
    <citation type="submission" date="2024-07" db="EMBL/GenBank/DDBJ databases">
        <title>Genomic Encyclopedia of Type Strains, Phase V (KMG-V): Genome sequencing to study the core and pangenomes of soil and plant-associated prokaryotes.</title>
        <authorList>
            <person name="Whitman W."/>
        </authorList>
    </citation>
    <scope>NUCLEOTIDE SEQUENCE [LARGE SCALE GENOMIC DNA]</scope>
    <source>
        <strain evidence="1 2">USDA 415</strain>
    </source>
</reference>
<accession>A0ABV4F6K0</accession>
<evidence type="ECO:0000313" key="2">
    <source>
        <dbReference type="Proteomes" id="UP001565471"/>
    </source>
</evidence>
<gene>
    <name evidence="1" type="ORF">ABIF29_005414</name>
</gene>
<evidence type="ECO:0000313" key="1">
    <source>
        <dbReference type="EMBL" id="MEY9318615.1"/>
    </source>
</evidence>
<dbReference type="InterPro" id="IPR029052">
    <property type="entry name" value="Metallo-depent_PP-like"/>
</dbReference>
<comment type="caution">
    <text evidence="1">The sequence shown here is derived from an EMBL/GenBank/DDBJ whole genome shotgun (WGS) entry which is preliminary data.</text>
</comment>
<dbReference type="Gene3D" id="3.60.21.10">
    <property type="match status" value="1"/>
</dbReference>
<dbReference type="Proteomes" id="UP001565471">
    <property type="component" value="Unassembled WGS sequence"/>
</dbReference>
<proteinExistence type="predicted"/>
<sequence length="309" mass="34161">MKLIHMSDIHLTTPGRTIFGRDPMQNFERAGSGACRSPRRRADGDLGDLSGIGELADYHLPRERLNGFSIPVRLCIGNHDHRERCLSLFPKCADADGFAQGVHDTSFGRCLLLDTYDLQTAAGSFCPARQAWLERQRMTARSSCSCITIYSRPASRRWTGSACSMMQVPIDRHEAPEQDQAHLLRSLPHRAGRFGAGVPMTLAAPNHDSYSVFVEVLTVADLPDSYGVRSSRRLRHCPHGGVRLPRRNHPRGSLQLVCRAVAYRVHGTTRCLSWSGRTLSGQRPAVALPAWRHRRARPQASGACAPAPA</sequence>
<dbReference type="EMBL" id="JBGBZA010000002">
    <property type="protein sequence ID" value="MEY9318615.1"/>
    <property type="molecule type" value="Genomic_DNA"/>
</dbReference>